<reference evidence="1 2" key="1">
    <citation type="journal article" date="2020" name="Cell">
        <title>Large-Scale Comparative Analyses of Tick Genomes Elucidate Their Genetic Diversity and Vector Capacities.</title>
        <authorList>
            <consortium name="Tick Genome and Microbiome Consortium (TIGMIC)"/>
            <person name="Jia N."/>
            <person name="Wang J."/>
            <person name="Shi W."/>
            <person name="Du L."/>
            <person name="Sun Y."/>
            <person name="Zhan W."/>
            <person name="Jiang J.F."/>
            <person name="Wang Q."/>
            <person name="Zhang B."/>
            <person name="Ji P."/>
            <person name="Bell-Sakyi L."/>
            <person name="Cui X.M."/>
            <person name="Yuan T.T."/>
            <person name="Jiang B.G."/>
            <person name="Yang W.F."/>
            <person name="Lam T.T."/>
            <person name="Chang Q.C."/>
            <person name="Ding S.J."/>
            <person name="Wang X.J."/>
            <person name="Zhu J.G."/>
            <person name="Ruan X.D."/>
            <person name="Zhao L."/>
            <person name="Wei J.T."/>
            <person name="Ye R.Z."/>
            <person name="Que T.C."/>
            <person name="Du C.H."/>
            <person name="Zhou Y.H."/>
            <person name="Cheng J.X."/>
            <person name="Dai P.F."/>
            <person name="Guo W.B."/>
            <person name="Han X.H."/>
            <person name="Huang E.J."/>
            <person name="Li L.F."/>
            <person name="Wei W."/>
            <person name="Gao Y.C."/>
            <person name="Liu J.Z."/>
            <person name="Shao H.Z."/>
            <person name="Wang X."/>
            <person name="Wang C.C."/>
            <person name="Yang T.C."/>
            <person name="Huo Q.B."/>
            <person name="Li W."/>
            <person name="Chen H.Y."/>
            <person name="Chen S.E."/>
            <person name="Zhou L.G."/>
            <person name="Ni X.B."/>
            <person name="Tian J.H."/>
            <person name="Sheng Y."/>
            <person name="Liu T."/>
            <person name="Pan Y.S."/>
            <person name="Xia L.Y."/>
            <person name="Li J."/>
            <person name="Zhao F."/>
            <person name="Cao W.C."/>
        </authorList>
    </citation>
    <scope>NUCLEOTIDE SEQUENCE [LARGE SCALE GENOMIC DNA]</scope>
    <source>
        <strain evidence="1">Iper-2018</strain>
    </source>
</reference>
<keyword evidence="2" id="KW-1185">Reference proteome</keyword>
<proteinExistence type="predicted"/>
<name>A0AC60Q4V7_IXOPE</name>
<protein>
    <submittedName>
        <fullName evidence="1">Uncharacterized protein</fullName>
    </submittedName>
</protein>
<evidence type="ECO:0000313" key="1">
    <source>
        <dbReference type="EMBL" id="KAG0428634.1"/>
    </source>
</evidence>
<dbReference type="Proteomes" id="UP000805193">
    <property type="component" value="Unassembled WGS sequence"/>
</dbReference>
<dbReference type="EMBL" id="JABSTQ010009500">
    <property type="protein sequence ID" value="KAG0428634.1"/>
    <property type="molecule type" value="Genomic_DNA"/>
</dbReference>
<comment type="caution">
    <text evidence="1">The sequence shown here is derived from an EMBL/GenBank/DDBJ whole genome shotgun (WGS) entry which is preliminary data.</text>
</comment>
<organism evidence="1 2">
    <name type="scientific">Ixodes persulcatus</name>
    <name type="common">Taiga tick</name>
    <dbReference type="NCBI Taxonomy" id="34615"/>
    <lineage>
        <taxon>Eukaryota</taxon>
        <taxon>Metazoa</taxon>
        <taxon>Ecdysozoa</taxon>
        <taxon>Arthropoda</taxon>
        <taxon>Chelicerata</taxon>
        <taxon>Arachnida</taxon>
        <taxon>Acari</taxon>
        <taxon>Parasitiformes</taxon>
        <taxon>Ixodida</taxon>
        <taxon>Ixodoidea</taxon>
        <taxon>Ixodidae</taxon>
        <taxon>Ixodinae</taxon>
        <taxon>Ixodes</taxon>
    </lineage>
</organism>
<accession>A0AC60Q4V7</accession>
<gene>
    <name evidence="1" type="ORF">HPB47_024393</name>
</gene>
<sequence length="278" mass="31263">MRQRAVDAEDSARKPGRVQFRLRLGMIELTHSIFIIPHPHPPDDEEQGLDTDSSGDKTSRQPREGMHTFSCDLCNFHDYNENHVLLHRLCHVGSPPLRCHVCSDEFRQLVSLSRHMRLHLSAKPYQCGVCSARFRVSRNFRAHLRTHTGERPFTCGHCRKSFAQKAGLNLHLMTHTGARAFTCHLCPQAFGAKSALVTHVESHFGVRATVEGTALPGGPNWAEETRAKQRDAAARSSTHLLPSMLSHFRDAAEKKRTPETVTGATVWATSPTWPRQEL</sequence>
<evidence type="ECO:0000313" key="2">
    <source>
        <dbReference type="Proteomes" id="UP000805193"/>
    </source>
</evidence>